<dbReference type="SUPFAM" id="SSF52402">
    <property type="entry name" value="Adenine nucleotide alpha hydrolases-like"/>
    <property type="match status" value="1"/>
</dbReference>
<feature type="domain" description="UspA" evidence="2">
    <location>
        <begin position="78"/>
        <end position="167"/>
    </location>
</feature>
<comment type="similarity">
    <text evidence="1">Belongs to the universal stress protein A family.</text>
</comment>
<organism evidence="3 4">
    <name type="scientific">Alicyclobacillus fodiniaquatilis</name>
    <dbReference type="NCBI Taxonomy" id="1661150"/>
    <lineage>
        <taxon>Bacteria</taxon>
        <taxon>Bacillati</taxon>
        <taxon>Bacillota</taxon>
        <taxon>Bacilli</taxon>
        <taxon>Bacillales</taxon>
        <taxon>Alicyclobacillaceae</taxon>
        <taxon>Alicyclobacillus</taxon>
    </lineage>
</organism>
<dbReference type="PANTHER" id="PTHR46268">
    <property type="entry name" value="STRESS RESPONSE PROTEIN NHAX"/>
    <property type="match status" value="1"/>
</dbReference>
<keyword evidence="4" id="KW-1185">Reference proteome</keyword>
<dbReference type="CDD" id="cd00293">
    <property type="entry name" value="USP-like"/>
    <property type="match status" value="1"/>
</dbReference>
<feature type="domain" description="UspA" evidence="2">
    <location>
        <begin position="1"/>
        <end position="43"/>
    </location>
</feature>
<comment type="caution">
    <text evidence="3">The sequence shown here is derived from an EMBL/GenBank/DDBJ whole genome shotgun (WGS) entry which is preliminary data.</text>
</comment>
<reference evidence="4" key="1">
    <citation type="journal article" date="2019" name="Int. J. Syst. Evol. Microbiol.">
        <title>The Global Catalogue of Microorganisms (GCM) 10K type strain sequencing project: providing services to taxonomists for standard genome sequencing and annotation.</title>
        <authorList>
            <consortium name="The Broad Institute Genomics Platform"/>
            <consortium name="The Broad Institute Genome Sequencing Center for Infectious Disease"/>
            <person name="Wu L."/>
            <person name="Ma J."/>
        </authorList>
    </citation>
    <scope>NUCLEOTIDE SEQUENCE [LARGE SCALE GENOMIC DNA]</scope>
    <source>
        <strain evidence="4">CGMCC 1.12286</strain>
    </source>
</reference>
<evidence type="ECO:0000259" key="2">
    <source>
        <dbReference type="Pfam" id="PF00582"/>
    </source>
</evidence>
<proteinExistence type="inferred from homology"/>
<dbReference type="PIRSF" id="PIRSF006276">
    <property type="entry name" value="UspA"/>
    <property type="match status" value="1"/>
</dbReference>
<sequence>MYKHVLVAVDNSPLGHRIMQEAFTVRADHEDCLLTVLHVASLDGYVAGVPNVVYPPTGMATTFGIPGTPGAVMPPPIPEQKVEEARLEEQASMLDQIKQELDTADIRHQFIVKSGDPATEICQYADDEQVDLIVMGCHEKGALQRLFLGSVSQKVVQDASVPVLVVK</sequence>
<evidence type="ECO:0000256" key="1">
    <source>
        <dbReference type="ARBA" id="ARBA00008791"/>
    </source>
</evidence>
<dbReference type="InterPro" id="IPR006015">
    <property type="entry name" value="Universal_stress_UspA"/>
</dbReference>
<dbReference type="Pfam" id="PF00582">
    <property type="entry name" value="Usp"/>
    <property type="match status" value="2"/>
</dbReference>
<dbReference type="EMBL" id="JBHUCX010000095">
    <property type="protein sequence ID" value="MFD1677586.1"/>
    <property type="molecule type" value="Genomic_DNA"/>
</dbReference>
<dbReference type="PRINTS" id="PR01438">
    <property type="entry name" value="UNVRSLSTRESS"/>
</dbReference>
<accession>A0ABW4JNX5</accession>
<evidence type="ECO:0000313" key="3">
    <source>
        <dbReference type="EMBL" id="MFD1677586.1"/>
    </source>
</evidence>
<dbReference type="InterPro" id="IPR014729">
    <property type="entry name" value="Rossmann-like_a/b/a_fold"/>
</dbReference>
<dbReference type="Gene3D" id="3.40.50.620">
    <property type="entry name" value="HUPs"/>
    <property type="match status" value="1"/>
</dbReference>
<dbReference type="RefSeq" id="WP_377945499.1">
    <property type="nucleotide sequence ID" value="NZ_JBHUCX010000095.1"/>
</dbReference>
<name>A0ABW4JNX5_9BACL</name>
<protein>
    <submittedName>
        <fullName evidence="3">Universal stress protein</fullName>
    </submittedName>
</protein>
<dbReference type="InterPro" id="IPR006016">
    <property type="entry name" value="UspA"/>
</dbReference>
<dbReference type="Proteomes" id="UP001597079">
    <property type="component" value="Unassembled WGS sequence"/>
</dbReference>
<dbReference type="PANTHER" id="PTHR46268:SF15">
    <property type="entry name" value="UNIVERSAL STRESS PROTEIN HP_0031"/>
    <property type="match status" value="1"/>
</dbReference>
<evidence type="ECO:0000313" key="4">
    <source>
        <dbReference type="Proteomes" id="UP001597079"/>
    </source>
</evidence>
<gene>
    <name evidence="3" type="ORF">ACFSB2_23265</name>
</gene>